<keyword evidence="7" id="KW-1185">Reference proteome</keyword>
<dbReference type="STRING" id="1450538.A0A2V5H6A4"/>
<dbReference type="GO" id="GO:0007017">
    <property type="term" value="P:microtubule-based process"/>
    <property type="evidence" value="ECO:0007669"/>
    <property type="project" value="InterPro"/>
</dbReference>
<dbReference type="InterPro" id="IPR008280">
    <property type="entry name" value="Tub_FtsZ_C"/>
</dbReference>
<keyword evidence="2" id="KW-0493">Microtubule</keyword>
<evidence type="ECO:0000259" key="5">
    <source>
        <dbReference type="Pfam" id="PF03953"/>
    </source>
</evidence>
<dbReference type="Pfam" id="PF03953">
    <property type="entry name" value="Tubulin_C"/>
    <property type="match status" value="1"/>
</dbReference>
<organism evidence="6 7">
    <name type="scientific">Aspergillus violaceofuscus (strain CBS 115571)</name>
    <dbReference type="NCBI Taxonomy" id="1450538"/>
    <lineage>
        <taxon>Eukaryota</taxon>
        <taxon>Fungi</taxon>
        <taxon>Dikarya</taxon>
        <taxon>Ascomycota</taxon>
        <taxon>Pezizomycotina</taxon>
        <taxon>Eurotiomycetes</taxon>
        <taxon>Eurotiomycetidae</taxon>
        <taxon>Eurotiales</taxon>
        <taxon>Aspergillaceae</taxon>
        <taxon>Aspergillus</taxon>
    </lineage>
</organism>
<dbReference type="AlphaFoldDB" id="A0A2V5H6A4"/>
<gene>
    <name evidence="6" type="ORF">BO99DRAFT_422262</name>
</gene>
<proteinExistence type="inferred from homology"/>
<dbReference type="InterPro" id="IPR037103">
    <property type="entry name" value="Tubulin/FtsZ-like_C"/>
</dbReference>
<accession>A0A2V5H6A4</accession>
<name>A0A2V5H6A4_ASPV1</name>
<feature type="domain" description="Tubulin/FtsZ 2-layer sandwich" evidence="5">
    <location>
        <begin position="108"/>
        <end position="181"/>
    </location>
</feature>
<dbReference type="OMA" id="NDMIASC"/>
<dbReference type="SUPFAM" id="SSF55307">
    <property type="entry name" value="Tubulin C-terminal domain-like"/>
    <property type="match status" value="1"/>
</dbReference>
<dbReference type="PANTHER" id="PTHR11588">
    <property type="entry name" value="TUBULIN"/>
    <property type="match status" value="1"/>
</dbReference>
<dbReference type="Proteomes" id="UP000249829">
    <property type="component" value="Unassembled WGS sequence"/>
</dbReference>
<sequence>MSSAKVSDAVAGPYNAIFSTKHWIKQADEACLHYTCVRTSGLGYPTHHVLKYLLSAVMSRVSLCFHIPGELNFDLRKLANIVPFSHSCFFMAGIEPFTSHGCTHSGSNDMIASCDLNRGRLLTCSASFRGRISIREIEDQMKHIQNSNARTAICSVPPQSLRVPATLLGNSTAVQEILDRVGGMEELDFVKAASNLHNSIAEYRQYRHASGSAGEKWVLDKALRGEGERRREGLS</sequence>
<dbReference type="Gene3D" id="3.30.1330.20">
    <property type="entry name" value="Tubulin/FtsZ, C-terminal domain"/>
    <property type="match status" value="1"/>
</dbReference>
<comment type="similarity">
    <text evidence="1">Belongs to the tubulin family.</text>
</comment>
<evidence type="ECO:0000313" key="6">
    <source>
        <dbReference type="EMBL" id="PYI19748.1"/>
    </source>
</evidence>
<dbReference type="Gene3D" id="3.40.50.1440">
    <property type="entry name" value="Tubulin/FtsZ, GTPase domain"/>
    <property type="match status" value="1"/>
</dbReference>
<dbReference type="InterPro" id="IPR000217">
    <property type="entry name" value="Tubulin"/>
</dbReference>
<protein>
    <submittedName>
        <fullName evidence="6">Tubulin C-terminal domain-like protein</fullName>
    </submittedName>
</protein>
<evidence type="ECO:0000313" key="7">
    <source>
        <dbReference type="Proteomes" id="UP000249829"/>
    </source>
</evidence>
<reference evidence="6 7" key="1">
    <citation type="submission" date="2018-02" db="EMBL/GenBank/DDBJ databases">
        <title>The genomes of Aspergillus section Nigri reveals drivers in fungal speciation.</title>
        <authorList>
            <consortium name="DOE Joint Genome Institute"/>
            <person name="Vesth T.C."/>
            <person name="Nybo J."/>
            <person name="Theobald S."/>
            <person name="Brandl J."/>
            <person name="Frisvad J.C."/>
            <person name="Nielsen K.F."/>
            <person name="Lyhne E.K."/>
            <person name="Kogle M.E."/>
            <person name="Kuo A."/>
            <person name="Riley R."/>
            <person name="Clum A."/>
            <person name="Nolan M."/>
            <person name="Lipzen A."/>
            <person name="Salamov A."/>
            <person name="Henrissat B."/>
            <person name="Wiebenga A."/>
            <person name="De vries R.P."/>
            <person name="Grigoriev I.V."/>
            <person name="Mortensen U.H."/>
            <person name="Andersen M.R."/>
            <person name="Baker S.E."/>
        </authorList>
    </citation>
    <scope>NUCLEOTIDE SEQUENCE [LARGE SCALE GENOMIC DNA]</scope>
    <source>
        <strain evidence="6 7">CBS 115571</strain>
    </source>
</reference>
<dbReference type="InterPro" id="IPR036525">
    <property type="entry name" value="Tubulin/FtsZ_GTPase_sf"/>
</dbReference>
<dbReference type="InterPro" id="IPR018316">
    <property type="entry name" value="Tubulin/FtsZ_2-layer-sand-dom"/>
</dbReference>
<dbReference type="EMBL" id="KZ825132">
    <property type="protein sequence ID" value="PYI19748.1"/>
    <property type="molecule type" value="Genomic_DNA"/>
</dbReference>
<dbReference type="GO" id="GO:0005874">
    <property type="term" value="C:microtubule"/>
    <property type="evidence" value="ECO:0007669"/>
    <property type="project" value="UniProtKB-KW"/>
</dbReference>
<evidence type="ECO:0000256" key="2">
    <source>
        <dbReference type="ARBA" id="ARBA00022701"/>
    </source>
</evidence>
<keyword evidence="4" id="KW-0342">GTP-binding</keyword>
<keyword evidence="3" id="KW-0547">Nucleotide-binding</keyword>
<evidence type="ECO:0000256" key="1">
    <source>
        <dbReference type="ARBA" id="ARBA00009636"/>
    </source>
</evidence>
<dbReference type="GO" id="GO:0005525">
    <property type="term" value="F:GTP binding"/>
    <property type="evidence" value="ECO:0007669"/>
    <property type="project" value="UniProtKB-KW"/>
</dbReference>
<evidence type="ECO:0000256" key="3">
    <source>
        <dbReference type="ARBA" id="ARBA00022741"/>
    </source>
</evidence>
<evidence type="ECO:0000256" key="4">
    <source>
        <dbReference type="ARBA" id="ARBA00023134"/>
    </source>
</evidence>